<name>A0A2W5P522_9SPHN</name>
<evidence type="ECO:0000256" key="1">
    <source>
        <dbReference type="SAM" id="SignalP"/>
    </source>
</evidence>
<dbReference type="AlphaFoldDB" id="A0A2W5P522"/>
<comment type="caution">
    <text evidence="3">The sequence shown here is derived from an EMBL/GenBank/DDBJ whole genome shotgun (WGS) entry which is preliminary data.</text>
</comment>
<dbReference type="InterPro" id="IPR032710">
    <property type="entry name" value="NTF2-like_dom_sf"/>
</dbReference>
<dbReference type="Pfam" id="PF14534">
    <property type="entry name" value="DUF4440"/>
    <property type="match status" value="1"/>
</dbReference>
<proteinExistence type="predicted"/>
<organism evidence="3 4">
    <name type="scientific">Sphingomonas taxi</name>
    <dbReference type="NCBI Taxonomy" id="1549858"/>
    <lineage>
        <taxon>Bacteria</taxon>
        <taxon>Pseudomonadati</taxon>
        <taxon>Pseudomonadota</taxon>
        <taxon>Alphaproteobacteria</taxon>
        <taxon>Sphingomonadales</taxon>
        <taxon>Sphingomonadaceae</taxon>
        <taxon>Sphingomonas</taxon>
    </lineage>
</organism>
<reference evidence="3 4" key="1">
    <citation type="submission" date="2017-08" db="EMBL/GenBank/DDBJ databases">
        <title>Infants hospitalized years apart are colonized by the same room-sourced microbial strains.</title>
        <authorList>
            <person name="Brooks B."/>
            <person name="Olm M.R."/>
            <person name="Firek B.A."/>
            <person name="Baker R."/>
            <person name="Thomas B.C."/>
            <person name="Morowitz M.J."/>
            <person name="Banfield J.F."/>
        </authorList>
    </citation>
    <scope>NUCLEOTIDE SEQUENCE [LARGE SCALE GENOMIC DNA]</scope>
    <source>
        <strain evidence="3">S2_005_001_R1_22</strain>
    </source>
</reference>
<protein>
    <recommendedName>
        <fullName evidence="2">DUF4440 domain-containing protein</fullName>
    </recommendedName>
</protein>
<accession>A0A2W5P522</accession>
<evidence type="ECO:0000313" key="3">
    <source>
        <dbReference type="EMBL" id="PZQ60872.1"/>
    </source>
</evidence>
<gene>
    <name evidence="3" type="ORF">DI544_08040</name>
</gene>
<sequence length="165" mass="18197">MDKDGRRSMIERNARSKRWVLPVAALALFAPASLAQLSPGVRMPPEIGAAYGRLGRAMMAHDADGVRTVWAEDFVVNAPGNGVLHREEVIAAMAQDLLDYRDFHKHITLIDQKPEVTVVMGYDTMVPIKGPGAGKQVLRPFTDIWAKRGDGWRLIARQATIAAVR</sequence>
<evidence type="ECO:0000313" key="4">
    <source>
        <dbReference type="Proteomes" id="UP000249229"/>
    </source>
</evidence>
<feature type="signal peptide" evidence="1">
    <location>
        <begin position="1"/>
        <end position="35"/>
    </location>
</feature>
<dbReference type="Gene3D" id="3.10.450.50">
    <property type="match status" value="1"/>
</dbReference>
<evidence type="ECO:0000259" key="2">
    <source>
        <dbReference type="Pfam" id="PF14534"/>
    </source>
</evidence>
<keyword evidence="1" id="KW-0732">Signal</keyword>
<dbReference type="SUPFAM" id="SSF54427">
    <property type="entry name" value="NTF2-like"/>
    <property type="match status" value="1"/>
</dbReference>
<dbReference type="EMBL" id="QFQI01000004">
    <property type="protein sequence ID" value="PZQ60872.1"/>
    <property type="molecule type" value="Genomic_DNA"/>
</dbReference>
<feature type="chain" id="PRO_5016032713" description="DUF4440 domain-containing protein" evidence="1">
    <location>
        <begin position="36"/>
        <end position="165"/>
    </location>
</feature>
<dbReference type="Proteomes" id="UP000249229">
    <property type="component" value="Unassembled WGS sequence"/>
</dbReference>
<feature type="domain" description="DUF4440" evidence="2">
    <location>
        <begin position="49"/>
        <end position="154"/>
    </location>
</feature>
<dbReference type="InterPro" id="IPR027843">
    <property type="entry name" value="DUF4440"/>
</dbReference>